<comment type="caution">
    <text evidence="2">The sequence shown here is derived from an EMBL/GenBank/DDBJ whole genome shotgun (WGS) entry which is preliminary data.</text>
</comment>
<gene>
    <name evidence="2" type="ORF">ACFSJS_16220</name>
</gene>
<sequence>MRQEDRRLLREHAAELSGIERKLPEGLLELLPHNRLPNQVCPVPARELERPEVASVRLIDRIARRWVGFGYADVACGYTPGRRIERPVAVAHTLAAPGECPEIMCEDGELYGAGAPSSYRLDIDSDDPADYKCRLCRERRAERRAARQAEKPVAQGSRGAGLRRLTECLDCGRPFPGDVPADGVCAPCRNEAAAAQAAVARWAQGSGPRRSAGPPRPLLAGRRRPRSRPASAPSWPRSVPSCLRCPLPPRAARARHRSDHPHGRSGDPRTPGRPPGCQASTAAPRRPSRRRSLPPRGTTAAGTRPRDW</sequence>
<proteinExistence type="predicted"/>
<feature type="region of interest" description="Disordered" evidence="1">
    <location>
        <begin position="201"/>
        <end position="308"/>
    </location>
</feature>
<feature type="compositionally biased region" description="Low complexity" evidence="1">
    <location>
        <begin position="228"/>
        <end position="245"/>
    </location>
</feature>
<dbReference type="EMBL" id="JBHUFU010000009">
    <property type="protein sequence ID" value="MFD1831205.1"/>
    <property type="molecule type" value="Genomic_DNA"/>
</dbReference>
<dbReference type="Proteomes" id="UP001597365">
    <property type="component" value="Unassembled WGS sequence"/>
</dbReference>
<organism evidence="2 3">
    <name type="scientific">Streptomyces desertarenae</name>
    <dbReference type="NCBI Taxonomy" id="2666184"/>
    <lineage>
        <taxon>Bacteria</taxon>
        <taxon>Bacillati</taxon>
        <taxon>Actinomycetota</taxon>
        <taxon>Actinomycetes</taxon>
        <taxon>Kitasatosporales</taxon>
        <taxon>Streptomycetaceae</taxon>
        <taxon>Streptomyces</taxon>
    </lineage>
</organism>
<evidence type="ECO:0000313" key="2">
    <source>
        <dbReference type="EMBL" id="MFD1831205.1"/>
    </source>
</evidence>
<evidence type="ECO:0000256" key="1">
    <source>
        <dbReference type="SAM" id="MobiDB-lite"/>
    </source>
</evidence>
<reference evidence="3" key="1">
    <citation type="journal article" date="2019" name="Int. J. Syst. Evol. Microbiol.">
        <title>The Global Catalogue of Microorganisms (GCM) 10K type strain sequencing project: providing services to taxonomists for standard genome sequencing and annotation.</title>
        <authorList>
            <consortium name="The Broad Institute Genomics Platform"/>
            <consortium name="The Broad Institute Genome Sequencing Center for Infectious Disease"/>
            <person name="Wu L."/>
            <person name="Ma J."/>
        </authorList>
    </citation>
    <scope>NUCLEOTIDE SEQUENCE [LARGE SCALE GENOMIC DNA]</scope>
    <source>
        <strain evidence="3">CGMCC 4.7455</strain>
    </source>
</reference>
<feature type="compositionally biased region" description="Low complexity" evidence="1">
    <location>
        <begin position="201"/>
        <end position="213"/>
    </location>
</feature>
<accession>A0ABW4PML3</accession>
<evidence type="ECO:0000313" key="3">
    <source>
        <dbReference type="Proteomes" id="UP001597365"/>
    </source>
</evidence>
<keyword evidence="3" id="KW-1185">Reference proteome</keyword>
<protein>
    <submittedName>
        <fullName evidence="2">Uncharacterized protein</fullName>
    </submittedName>
</protein>
<dbReference type="RefSeq" id="WP_380900905.1">
    <property type="nucleotide sequence ID" value="NZ_JBHUFU010000009.1"/>
</dbReference>
<name>A0ABW4PML3_9ACTN</name>